<dbReference type="Proteomes" id="UP000004892">
    <property type="component" value="Unassembled WGS sequence"/>
</dbReference>
<proteinExistence type="predicted"/>
<comment type="caution">
    <text evidence="1">The sequence shown here is derived from an EMBL/GenBank/DDBJ whole genome shotgun (WGS) entry which is preliminary data.</text>
</comment>
<dbReference type="EMBL" id="ADMC01000028">
    <property type="protein sequence ID" value="EHP45688.1"/>
    <property type="molecule type" value="Genomic_DNA"/>
</dbReference>
<evidence type="ECO:0000313" key="2">
    <source>
        <dbReference type="Proteomes" id="UP000004892"/>
    </source>
</evidence>
<dbReference type="AlphaFoldDB" id="H1DK74"/>
<name>H1DK74_9BACT</name>
<evidence type="ECO:0000313" key="1">
    <source>
        <dbReference type="EMBL" id="EHP45688.1"/>
    </source>
</evidence>
<dbReference type="HOGENOM" id="CLU_2383298_0_0_10"/>
<gene>
    <name evidence="1" type="ORF">HMPREF9449_02660</name>
</gene>
<reference evidence="1 2" key="1">
    <citation type="submission" date="2012-01" db="EMBL/GenBank/DDBJ databases">
        <title>The Genome Sequence of Odoribacter laneus YIT 12061.</title>
        <authorList>
            <consortium name="The Broad Institute Genome Sequencing Platform"/>
            <person name="Earl A."/>
            <person name="Ward D."/>
            <person name="Feldgarden M."/>
            <person name="Gevers D."/>
            <person name="Morotomi M."/>
            <person name="Young S.K."/>
            <person name="Zeng Q."/>
            <person name="Gargeya S."/>
            <person name="Fitzgerald M."/>
            <person name="Haas B."/>
            <person name="Abouelleil A."/>
            <person name="Alvarado L."/>
            <person name="Arachchi H.M."/>
            <person name="Berlin A."/>
            <person name="Chapman S.B."/>
            <person name="Gearin G."/>
            <person name="Goldberg J."/>
            <person name="Griggs A."/>
            <person name="Gujja S."/>
            <person name="Hansen M."/>
            <person name="Heiman D."/>
            <person name="Howarth C."/>
            <person name="Larimer J."/>
            <person name="Lui A."/>
            <person name="MacDonald P.J.P."/>
            <person name="McCowen C."/>
            <person name="Montmayeur A."/>
            <person name="Murphy C."/>
            <person name="Neiman D."/>
            <person name="Pearson M."/>
            <person name="Priest M."/>
            <person name="Roberts A."/>
            <person name="Saif S."/>
            <person name="Shea T."/>
            <person name="Sisk P."/>
            <person name="Stolte C."/>
            <person name="Sykes S."/>
            <person name="Wortman J."/>
            <person name="Nusbaum C."/>
            <person name="Birren B."/>
        </authorList>
    </citation>
    <scope>NUCLEOTIDE SEQUENCE [LARGE SCALE GENOMIC DNA]</scope>
    <source>
        <strain evidence="1 2">YIT 12061</strain>
    </source>
</reference>
<keyword evidence="2" id="KW-1185">Reference proteome</keyword>
<protein>
    <submittedName>
        <fullName evidence="1">Uncharacterized protein</fullName>
    </submittedName>
</protein>
<organism evidence="1 2">
    <name type="scientific">Odoribacter laneus YIT 12061</name>
    <dbReference type="NCBI Taxonomy" id="742817"/>
    <lineage>
        <taxon>Bacteria</taxon>
        <taxon>Pseudomonadati</taxon>
        <taxon>Bacteroidota</taxon>
        <taxon>Bacteroidia</taxon>
        <taxon>Bacteroidales</taxon>
        <taxon>Odoribacteraceae</taxon>
        <taxon>Odoribacter</taxon>
    </lineage>
</organism>
<sequence>MLYRSILKILVYICVVRSLLKRFCNDQFITYIILIVKSARFLQNTGIILYSYMRGLRCLCLCLGTWRSLTINRRRVHVFVGGKKVLGEGVSLRR</sequence>
<accession>H1DK74</accession>